<gene>
    <name evidence="1" type="ORF">EVAR_31557_1</name>
</gene>
<dbReference type="EMBL" id="BGZK01000292">
    <property type="protein sequence ID" value="GBP34688.1"/>
    <property type="molecule type" value="Genomic_DNA"/>
</dbReference>
<proteinExistence type="predicted"/>
<evidence type="ECO:0000313" key="2">
    <source>
        <dbReference type="Proteomes" id="UP000299102"/>
    </source>
</evidence>
<sequence length="93" mass="10532">MPSRDGVMIHATMLSFQISEDCVGSSRCLNQFRTRLQHIGQWSHLSILLYHTILPDFSVRYYILSICRCSPNDDAAAPLAIGTHAYRVIAKHD</sequence>
<comment type="caution">
    <text evidence="1">The sequence shown here is derived from an EMBL/GenBank/DDBJ whole genome shotgun (WGS) entry which is preliminary data.</text>
</comment>
<keyword evidence="2" id="KW-1185">Reference proteome</keyword>
<dbReference type="Proteomes" id="UP000299102">
    <property type="component" value="Unassembled WGS sequence"/>
</dbReference>
<protein>
    <submittedName>
        <fullName evidence="1">Uncharacterized protein</fullName>
    </submittedName>
</protein>
<organism evidence="1 2">
    <name type="scientific">Eumeta variegata</name>
    <name type="common">Bagworm moth</name>
    <name type="synonym">Eumeta japonica</name>
    <dbReference type="NCBI Taxonomy" id="151549"/>
    <lineage>
        <taxon>Eukaryota</taxon>
        <taxon>Metazoa</taxon>
        <taxon>Ecdysozoa</taxon>
        <taxon>Arthropoda</taxon>
        <taxon>Hexapoda</taxon>
        <taxon>Insecta</taxon>
        <taxon>Pterygota</taxon>
        <taxon>Neoptera</taxon>
        <taxon>Endopterygota</taxon>
        <taxon>Lepidoptera</taxon>
        <taxon>Glossata</taxon>
        <taxon>Ditrysia</taxon>
        <taxon>Tineoidea</taxon>
        <taxon>Psychidae</taxon>
        <taxon>Oiketicinae</taxon>
        <taxon>Eumeta</taxon>
    </lineage>
</organism>
<name>A0A4C1V762_EUMVA</name>
<accession>A0A4C1V762</accession>
<dbReference type="AlphaFoldDB" id="A0A4C1V762"/>
<evidence type="ECO:0000313" key="1">
    <source>
        <dbReference type="EMBL" id="GBP34688.1"/>
    </source>
</evidence>
<reference evidence="1 2" key="1">
    <citation type="journal article" date="2019" name="Commun. Biol.">
        <title>The bagworm genome reveals a unique fibroin gene that provides high tensile strength.</title>
        <authorList>
            <person name="Kono N."/>
            <person name="Nakamura H."/>
            <person name="Ohtoshi R."/>
            <person name="Tomita M."/>
            <person name="Numata K."/>
            <person name="Arakawa K."/>
        </authorList>
    </citation>
    <scope>NUCLEOTIDE SEQUENCE [LARGE SCALE GENOMIC DNA]</scope>
</reference>